<accession>A0ABU0U8I4</accession>
<protein>
    <submittedName>
        <fullName evidence="1">Uncharacterized protein</fullName>
    </submittedName>
</protein>
<name>A0ABU0U8I4_9SPHI</name>
<organism evidence="1 2">
    <name type="scientific">Sphingobacterium zeae</name>
    <dbReference type="NCBI Taxonomy" id="1776859"/>
    <lineage>
        <taxon>Bacteria</taxon>
        <taxon>Pseudomonadati</taxon>
        <taxon>Bacteroidota</taxon>
        <taxon>Sphingobacteriia</taxon>
        <taxon>Sphingobacteriales</taxon>
        <taxon>Sphingobacteriaceae</taxon>
        <taxon>Sphingobacterium</taxon>
    </lineage>
</organism>
<gene>
    <name evidence="1" type="ORF">QE382_003258</name>
</gene>
<proteinExistence type="predicted"/>
<keyword evidence="2" id="KW-1185">Reference proteome</keyword>
<evidence type="ECO:0000313" key="2">
    <source>
        <dbReference type="Proteomes" id="UP001244640"/>
    </source>
</evidence>
<evidence type="ECO:0000313" key="1">
    <source>
        <dbReference type="EMBL" id="MDQ1151274.1"/>
    </source>
</evidence>
<reference evidence="1 2" key="1">
    <citation type="submission" date="2023-07" db="EMBL/GenBank/DDBJ databases">
        <title>Functional and genomic diversity of the sorghum phyllosphere microbiome.</title>
        <authorList>
            <person name="Shade A."/>
        </authorList>
    </citation>
    <scope>NUCLEOTIDE SEQUENCE [LARGE SCALE GENOMIC DNA]</scope>
    <source>
        <strain evidence="1 2">SORGH_AS_0892</strain>
    </source>
</reference>
<sequence>MKILLWRGLINKSWEHCTVDNKHVTYKKTRA</sequence>
<comment type="caution">
    <text evidence="1">The sequence shown here is derived from an EMBL/GenBank/DDBJ whole genome shotgun (WGS) entry which is preliminary data.</text>
</comment>
<dbReference type="Proteomes" id="UP001244640">
    <property type="component" value="Unassembled WGS sequence"/>
</dbReference>
<dbReference type="EMBL" id="JAUTBA010000001">
    <property type="protein sequence ID" value="MDQ1151274.1"/>
    <property type="molecule type" value="Genomic_DNA"/>
</dbReference>